<organism evidence="2 3">
    <name type="scientific">Pseudovibrio denitrificans</name>
    <dbReference type="NCBI Taxonomy" id="258256"/>
    <lineage>
        <taxon>Bacteria</taxon>
        <taxon>Pseudomonadati</taxon>
        <taxon>Pseudomonadota</taxon>
        <taxon>Alphaproteobacteria</taxon>
        <taxon>Hyphomicrobiales</taxon>
        <taxon>Stappiaceae</taxon>
        <taxon>Pseudovibrio</taxon>
    </lineage>
</organism>
<feature type="domain" description="Transcription regulator PadR N-terminal" evidence="1">
    <location>
        <begin position="21"/>
        <end position="93"/>
    </location>
</feature>
<dbReference type="InterPro" id="IPR005149">
    <property type="entry name" value="Tscrpt_reg_PadR_N"/>
</dbReference>
<dbReference type="InterPro" id="IPR036388">
    <property type="entry name" value="WH-like_DNA-bd_sf"/>
</dbReference>
<dbReference type="SUPFAM" id="SSF46785">
    <property type="entry name" value="Winged helix' DNA-binding domain"/>
    <property type="match status" value="1"/>
</dbReference>
<dbReference type="Proteomes" id="UP000183371">
    <property type="component" value="Unassembled WGS sequence"/>
</dbReference>
<dbReference type="Gene3D" id="1.10.10.10">
    <property type="entry name" value="Winged helix-like DNA-binding domain superfamily/Winged helix DNA-binding domain"/>
    <property type="match status" value="1"/>
</dbReference>
<evidence type="ECO:0000313" key="2">
    <source>
        <dbReference type="EMBL" id="SFT44532.1"/>
    </source>
</evidence>
<sequence length="195" mass="21875">MGSVFNTQCHVVGMSTRKFCLAILSSGDATGYEIRKTAQEGHFSHFIEASYGSIYPSLAKMEQEGLVTWREETSSGKPSRKIYSITQAGRDAFVQELTETPVEDLFRSPFLLLALYSRWVGGEFISREIDRRIEHLELKIGGMKHEVELCEDPASAWTLGYGITTLSASLDYLKMNRSKLERIASERVSHAQAAE</sequence>
<accession>A0A1I6Y2H0</accession>
<evidence type="ECO:0000259" key="1">
    <source>
        <dbReference type="Pfam" id="PF03551"/>
    </source>
</evidence>
<dbReference type="PANTHER" id="PTHR43252">
    <property type="entry name" value="TRANSCRIPTIONAL REGULATOR YQJI"/>
    <property type="match status" value="1"/>
</dbReference>
<dbReference type="Pfam" id="PF03551">
    <property type="entry name" value="PadR"/>
    <property type="match status" value="1"/>
</dbReference>
<dbReference type="InterPro" id="IPR036390">
    <property type="entry name" value="WH_DNA-bd_sf"/>
</dbReference>
<evidence type="ECO:0000313" key="3">
    <source>
        <dbReference type="Proteomes" id="UP000183371"/>
    </source>
</evidence>
<dbReference type="EMBL" id="FPBD01000001">
    <property type="protein sequence ID" value="SFT44532.1"/>
    <property type="molecule type" value="Genomic_DNA"/>
</dbReference>
<proteinExistence type="predicted"/>
<name>A0A1I6Y2H0_9HYPH</name>
<reference evidence="3" key="1">
    <citation type="submission" date="2016-10" db="EMBL/GenBank/DDBJ databases">
        <authorList>
            <person name="Varghese N."/>
            <person name="Submissions S."/>
        </authorList>
    </citation>
    <scope>NUCLEOTIDE SEQUENCE [LARGE SCALE GENOMIC DNA]</scope>
    <source>
        <strain evidence="3">DSM 17465</strain>
    </source>
</reference>
<gene>
    <name evidence="2" type="ORF">SAMN05444141_101593</name>
</gene>
<dbReference type="PANTHER" id="PTHR43252:SF6">
    <property type="entry name" value="NEGATIVE TRANSCRIPTION REGULATOR PADR"/>
    <property type="match status" value="1"/>
</dbReference>
<keyword evidence="3" id="KW-1185">Reference proteome</keyword>
<dbReference type="AlphaFoldDB" id="A0A1I6Y2H0"/>
<protein>
    <submittedName>
        <fullName evidence="2">Transcriptional regulator, PadR family</fullName>
    </submittedName>
</protein>